<dbReference type="EMBL" id="LT960612">
    <property type="protein sequence ID" value="SON52634.1"/>
    <property type="molecule type" value="Genomic_DNA"/>
</dbReference>
<reference evidence="3 4" key="1">
    <citation type="submission" date="2017-10" db="EMBL/GenBank/DDBJ databases">
        <authorList>
            <person name="Banno H."/>
            <person name="Chua N.-H."/>
        </authorList>
    </citation>
    <scope>NUCLEOTIDE SEQUENCE [LARGE SCALE GENOMIC DNA]</scope>
    <source>
        <strain evidence="3">Vibrio tapetis CECT4600</strain>
    </source>
</reference>
<dbReference type="GO" id="GO:0005524">
    <property type="term" value="F:ATP binding"/>
    <property type="evidence" value="ECO:0007669"/>
    <property type="project" value="InterPro"/>
</dbReference>
<keyword evidence="4" id="KW-1185">Reference proteome</keyword>
<dbReference type="OrthoDB" id="1493892at2"/>
<gene>
    <name evidence="3" type="ORF">VTAP4600_B1023</name>
</gene>
<dbReference type="PIRSF" id="PIRSF007531">
    <property type="entry name" value="CPT"/>
    <property type="match status" value="1"/>
</dbReference>
<feature type="binding site" evidence="2">
    <location>
        <begin position="10"/>
        <end position="17"/>
    </location>
    <ligand>
        <name>ATP</name>
        <dbReference type="ChEBI" id="CHEBI:30616"/>
    </ligand>
</feature>
<evidence type="ECO:0000313" key="3">
    <source>
        <dbReference type="EMBL" id="SON52634.1"/>
    </source>
</evidence>
<evidence type="ECO:0000256" key="2">
    <source>
        <dbReference type="PIRSR" id="PIRSR007531-2"/>
    </source>
</evidence>
<dbReference type="Proteomes" id="UP000235828">
    <property type="component" value="Chromosome B"/>
</dbReference>
<dbReference type="SUPFAM" id="SSF52540">
    <property type="entry name" value="P-loop containing nucleoside triphosphate hydrolases"/>
    <property type="match status" value="1"/>
</dbReference>
<evidence type="ECO:0000256" key="1">
    <source>
        <dbReference type="PIRSR" id="PIRSR007531-1"/>
    </source>
</evidence>
<dbReference type="InterPro" id="IPR027417">
    <property type="entry name" value="P-loop_NTPase"/>
</dbReference>
<organism evidence="3 4">
    <name type="scientific">Vibrio tapetis subsp. tapetis</name>
    <dbReference type="NCBI Taxonomy" id="1671868"/>
    <lineage>
        <taxon>Bacteria</taxon>
        <taxon>Pseudomonadati</taxon>
        <taxon>Pseudomonadota</taxon>
        <taxon>Gammaproteobacteria</taxon>
        <taxon>Vibrionales</taxon>
        <taxon>Vibrionaceae</taxon>
        <taxon>Vibrio</taxon>
    </lineage>
</organism>
<dbReference type="Pfam" id="PF07931">
    <property type="entry name" value="CPT"/>
    <property type="match status" value="1"/>
</dbReference>
<dbReference type="InterPro" id="IPR012853">
    <property type="entry name" value="CPT"/>
</dbReference>
<proteinExistence type="predicted"/>
<dbReference type="KEGG" id="vta:B1023"/>
<accession>A0A2N8ZL56</accession>
<dbReference type="RefSeq" id="WP_102524833.1">
    <property type="nucleotide sequence ID" value="NZ_LT960612.1"/>
</dbReference>
<evidence type="ECO:0008006" key="5">
    <source>
        <dbReference type="Google" id="ProtNLM"/>
    </source>
</evidence>
<name>A0A2N8ZL56_9VIBR</name>
<protein>
    <recommendedName>
        <fullName evidence="5">Chloramphenicol phosphotransferase</fullName>
    </recommendedName>
</protein>
<dbReference type="AlphaFoldDB" id="A0A2N8ZL56"/>
<evidence type="ECO:0000313" key="4">
    <source>
        <dbReference type="Proteomes" id="UP000235828"/>
    </source>
</evidence>
<dbReference type="Gene3D" id="3.40.50.300">
    <property type="entry name" value="P-loop containing nucleotide triphosphate hydrolases"/>
    <property type="match status" value="1"/>
</dbReference>
<dbReference type="GO" id="GO:0016740">
    <property type="term" value="F:transferase activity"/>
    <property type="evidence" value="ECO:0007669"/>
    <property type="project" value="InterPro"/>
</dbReference>
<sequence>MYPDVILLNGTGSSGKTSVAKILQETLKTQYLNFSIDSVLYALPPTDLQAMIQGAPITRDGYDYANLVKGYHLCLPGLIQANCRLIIDNAWIDKQEIDALLALLEPYHVIKIGVHCELNVANQREKDRGDRAIGLAAYEYPLVHQNIDYDLVVDTSTKSPEQAAEEIVAFLKHN</sequence>
<feature type="active site" evidence="1">
    <location>
        <position position="37"/>
    </location>
</feature>